<keyword evidence="7" id="KW-1185">Reference proteome</keyword>
<evidence type="ECO:0000256" key="2">
    <source>
        <dbReference type="ARBA" id="ARBA00011695"/>
    </source>
</evidence>
<gene>
    <name evidence="6" type="primary">Pfdn2</name>
    <name evidence="6" type="ORF">T07_13975</name>
</gene>
<dbReference type="EMBL" id="JYDL01000005">
    <property type="protein sequence ID" value="KRX26886.1"/>
    <property type="molecule type" value="Genomic_DNA"/>
</dbReference>
<evidence type="ECO:0000313" key="6">
    <source>
        <dbReference type="EMBL" id="KRX26886.1"/>
    </source>
</evidence>
<accession>A0A0V0SJR4</accession>
<dbReference type="Pfam" id="PF01920">
    <property type="entry name" value="Prefoldin_2"/>
    <property type="match status" value="1"/>
</dbReference>
<evidence type="ECO:0000256" key="1">
    <source>
        <dbReference type="ARBA" id="ARBA00008045"/>
    </source>
</evidence>
<comment type="caution">
    <text evidence="6">The sequence shown here is derived from an EMBL/GenBank/DDBJ whole genome shotgun (WGS) entry which is preliminary data.</text>
</comment>
<comment type="similarity">
    <text evidence="1">Belongs to the prefoldin subunit beta family.</text>
</comment>
<dbReference type="GO" id="GO:0016272">
    <property type="term" value="C:prefoldin complex"/>
    <property type="evidence" value="ECO:0007669"/>
    <property type="project" value="InterPro"/>
</dbReference>
<protein>
    <submittedName>
        <fullName evidence="6">Prefoldin subunit 2</fullName>
    </submittedName>
</protein>
<dbReference type="OrthoDB" id="29646at2759"/>
<sequence length="126" mass="14513">MATDSEITPRRAAETLNRLQSEERAIAAKLNELKFERHEHKIIIERLEKMNGDRKAYRMIGGVLVEWTVAEILPALRLKEQNLGDVLKVLSDNLKEKKKECAEFLERNDITEIPGISFKKINLKDG</sequence>
<evidence type="ECO:0000313" key="7">
    <source>
        <dbReference type="Proteomes" id="UP000054630"/>
    </source>
</evidence>
<keyword evidence="3" id="KW-0143">Chaperone</keyword>
<comment type="subunit">
    <text evidence="2">Heterohexamer of two PFD-alpha type and four PFD-beta type subunits.</text>
</comment>
<dbReference type="PANTHER" id="PTHR13303">
    <property type="entry name" value="PREFOLDIN SUBUNIT 2"/>
    <property type="match status" value="1"/>
</dbReference>
<keyword evidence="5" id="KW-0175">Coiled coil</keyword>
<dbReference type="InterPro" id="IPR002777">
    <property type="entry name" value="PFD_beta-like"/>
</dbReference>
<dbReference type="GO" id="GO:0006457">
    <property type="term" value="P:protein folding"/>
    <property type="evidence" value="ECO:0007669"/>
    <property type="project" value="InterPro"/>
</dbReference>
<dbReference type="STRING" id="6336.A0A0V0SJR4"/>
<dbReference type="InterPro" id="IPR027235">
    <property type="entry name" value="PFD2"/>
</dbReference>
<reference evidence="6 7" key="1">
    <citation type="submission" date="2015-01" db="EMBL/GenBank/DDBJ databases">
        <title>Evolution of Trichinella species and genotypes.</title>
        <authorList>
            <person name="Korhonen P.K."/>
            <person name="Edoardo P."/>
            <person name="Giuseppe L.R."/>
            <person name="Gasser R.B."/>
        </authorList>
    </citation>
    <scope>NUCLEOTIDE SEQUENCE [LARGE SCALE GENOMIC DNA]</scope>
    <source>
        <strain evidence="6">ISS37</strain>
    </source>
</reference>
<proteinExistence type="inferred from homology"/>
<name>A0A0V0SJR4_9BILA</name>
<dbReference type="CDD" id="cd23163">
    <property type="entry name" value="Prefoldin_2"/>
    <property type="match status" value="1"/>
</dbReference>
<evidence type="ECO:0000256" key="5">
    <source>
        <dbReference type="SAM" id="Coils"/>
    </source>
</evidence>
<feature type="coiled-coil region" evidence="5">
    <location>
        <begin position="12"/>
        <end position="50"/>
    </location>
</feature>
<dbReference type="Proteomes" id="UP000054630">
    <property type="component" value="Unassembled WGS sequence"/>
</dbReference>
<organism evidence="6 7">
    <name type="scientific">Trichinella nelsoni</name>
    <dbReference type="NCBI Taxonomy" id="6336"/>
    <lineage>
        <taxon>Eukaryota</taxon>
        <taxon>Metazoa</taxon>
        <taxon>Ecdysozoa</taxon>
        <taxon>Nematoda</taxon>
        <taxon>Enoplea</taxon>
        <taxon>Dorylaimia</taxon>
        <taxon>Trichinellida</taxon>
        <taxon>Trichinellidae</taxon>
        <taxon>Trichinella</taxon>
    </lineage>
</organism>
<dbReference type="GO" id="GO:0051082">
    <property type="term" value="F:unfolded protein binding"/>
    <property type="evidence" value="ECO:0007669"/>
    <property type="project" value="InterPro"/>
</dbReference>
<evidence type="ECO:0000256" key="4">
    <source>
        <dbReference type="ARBA" id="ARBA00024667"/>
    </source>
</evidence>
<evidence type="ECO:0000256" key="3">
    <source>
        <dbReference type="ARBA" id="ARBA00023186"/>
    </source>
</evidence>
<dbReference type="Gene3D" id="1.10.287.370">
    <property type="match status" value="1"/>
</dbReference>
<dbReference type="AlphaFoldDB" id="A0A0V0SJR4"/>
<comment type="function">
    <text evidence="4">Binds specifically to cytosolic chaperonin (c-CPN) and transfers target proteins to it. Binds to nascent polypeptide chain and promotes folding in an environment in which there are many competing pathways for nonnative proteins.</text>
</comment>
<dbReference type="SUPFAM" id="SSF46579">
    <property type="entry name" value="Prefoldin"/>
    <property type="match status" value="1"/>
</dbReference>
<dbReference type="InterPro" id="IPR009053">
    <property type="entry name" value="Prefoldin"/>
</dbReference>